<evidence type="ECO:0000256" key="6">
    <source>
        <dbReference type="ARBA" id="ARBA00023163"/>
    </source>
</evidence>
<reference evidence="11" key="1">
    <citation type="submission" date="2021-06" db="EMBL/GenBank/DDBJ databases">
        <authorList>
            <person name="Kallberg Y."/>
            <person name="Tangrot J."/>
            <person name="Rosling A."/>
        </authorList>
    </citation>
    <scope>NUCLEOTIDE SEQUENCE</scope>
    <source>
        <strain evidence="11">FL130A</strain>
    </source>
</reference>
<dbReference type="SUPFAM" id="SSF57701">
    <property type="entry name" value="Zn2/Cys6 DNA-binding domain"/>
    <property type="match status" value="1"/>
</dbReference>
<evidence type="ECO:0000256" key="4">
    <source>
        <dbReference type="ARBA" id="ARBA00023015"/>
    </source>
</evidence>
<evidence type="ECO:0000313" key="12">
    <source>
        <dbReference type="Proteomes" id="UP000789508"/>
    </source>
</evidence>
<evidence type="ECO:0000259" key="10">
    <source>
        <dbReference type="PROSITE" id="PS50048"/>
    </source>
</evidence>
<dbReference type="EMBL" id="CAJVPS010000460">
    <property type="protein sequence ID" value="CAG8487714.1"/>
    <property type="molecule type" value="Genomic_DNA"/>
</dbReference>
<name>A0A9N8WJI7_9GLOM</name>
<keyword evidence="12" id="KW-1185">Reference proteome</keyword>
<evidence type="ECO:0000256" key="1">
    <source>
        <dbReference type="ARBA" id="ARBA00004123"/>
    </source>
</evidence>
<protein>
    <submittedName>
        <fullName evidence="11">7636_t:CDS:1</fullName>
    </submittedName>
</protein>
<dbReference type="AlphaFoldDB" id="A0A9N8WJI7"/>
<feature type="compositionally biased region" description="Polar residues" evidence="9">
    <location>
        <begin position="255"/>
        <end position="271"/>
    </location>
</feature>
<dbReference type="PANTHER" id="PTHR31313">
    <property type="entry name" value="TY1 ENHANCER ACTIVATOR"/>
    <property type="match status" value="1"/>
</dbReference>
<dbReference type="InterPro" id="IPR051615">
    <property type="entry name" value="Transcr_Regulatory_Elem"/>
</dbReference>
<keyword evidence="7" id="KW-0539">Nucleus</keyword>
<gene>
    <name evidence="11" type="ORF">ALEPTO_LOCUS2820</name>
</gene>
<keyword evidence="6" id="KW-0804">Transcription</keyword>
<sequence length="394" mass="43349">MATTLSRASSVNSGPYPSPQNNSNPPPDSGNNGGGPSRRRGPINKRACQRCRQGKIKCDGNAETGAPCSNCDVNTCKYDNSPRKNKQVEALKTRMNEIENKLRQQITVTENLTKENATLHQGVEVKQLEKQVLKELYGQRDYFVTAQYQSLFENLQKVLIESRCFVAILQLIKEHLVRLPLMDNQNRTDDIMHGLEQLANISLNCPINSNYGPLSPENNAIIHRINNYLNGYEESTAATTTASATPSQPPPIVTTIPSSRGSQSPTNNTPNPYMVTPSSSVVSISNNNNINNGVIDQISSPSNNLGLNTLSIHSPSESNNNHTNYSYNNNTVINSSNDNLVPNTADDLLYSSIATDTFPGLFFLDPSGLFDADNIYLSSNQPMEDEYAYSNNQQ</sequence>
<keyword evidence="3" id="KW-0862">Zinc</keyword>
<dbReference type="Gene3D" id="4.10.240.10">
    <property type="entry name" value="Zn(2)-C6 fungal-type DNA-binding domain"/>
    <property type="match status" value="1"/>
</dbReference>
<dbReference type="PROSITE" id="PS50048">
    <property type="entry name" value="ZN2_CY6_FUNGAL_2"/>
    <property type="match status" value="1"/>
</dbReference>
<feature type="compositionally biased region" description="Low complexity" evidence="9">
    <location>
        <begin position="237"/>
        <end position="246"/>
    </location>
</feature>
<organism evidence="11 12">
    <name type="scientific">Ambispora leptoticha</name>
    <dbReference type="NCBI Taxonomy" id="144679"/>
    <lineage>
        <taxon>Eukaryota</taxon>
        <taxon>Fungi</taxon>
        <taxon>Fungi incertae sedis</taxon>
        <taxon>Mucoromycota</taxon>
        <taxon>Glomeromycotina</taxon>
        <taxon>Glomeromycetes</taxon>
        <taxon>Archaeosporales</taxon>
        <taxon>Ambisporaceae</taxon>
        <taxon>Ambispora</taxon>
    </lineage>
</organism>
<feature type="coiled-coil region" evidence="8">
    <location>
        <begin position="81"/>
        <end position="115"/>
    </location>
</feature>
<evidence type="ECO:0000256" key="3">
    <source>
        <dbReference type="ARBA" id="ARBA00022833"/>
    </source>
</evidence>
<dbReference type="GO" id="GO:0003677">
    <property type="term" value="F:DNA binding"/>
    <property type="evidence" value="ECO:0007669"/>
    <property type="project" value="UniProtKB-KW"/>
</dbReference>
<keyword evidence="5" id="KW-0238">DNA-binding</keyword>
<feature type="domain" description="Zn(2)-C6 fungal-type" evidence="10">
    <location>
        <begin position="47"/>
        <end position="71"/>
    </location>
</feature>
<evidence type="ECO:0000256" key="9">
    <source>
        <dbReference type="SAM" id="MobiDB-lite"/>
    </source>
</evidence>
<evidence type="ECO:0000256" key="7">
    <source>
        <dbReference type="ARBA" id="ARBA00023242"/>
    </source>
</evidence>
<feature type="region of interest" description="Disordered" evidence="9">
    <location>
        <begin position="237"/>
        <end position="272"/>
    </location>
</feature>
<dbReference type="CDD" id="cd00067">
    <property type="entry name" value="GAL4"/>
    <property type="match status" value="1"/>
</dbReference>
<proteinExistence type="predicted"/>
<evidence type="ECO:0000313" key="11">
    <source>
        <dbReference type="EMBL" id="CAG8487714.1"/>
    </source>
</evidence>
<evidence type="ECO:0000256" key="5">
    <source>
        <dbReference type="ARBA" id="ARBA00023125"/>
    </source>
</evidence>
<dbReference type="PANTHER" id="PTHR31313:SF81">
    <property type="entry name" value="TY1 ENHANCER ACTIVATOR"/>
    <property type="match status" value="1"/>
</dbReference>
<evidence type="ECO:0000256" key="8">
    <source>
        <dbReference type="SAM" id="Coils"/>
    </source>
</evidence>
<comment type="subcellular location">
    <subcellularLocation>
        <location evidence="1">Nucleus</location>
    </subcellularLocation>
</comment>
<dbReference type="OrthoDB" id="2341546at2759"/>
<dbReference type="InterPro" id="IPR036864">
    <property type="entry name" value="Zn2-C6_fun-type_DNA-bd_sf"/>
</dbReference>
<dbReference type="InterPro" id="IPR001138">
    <property type="entry name" value="Zn2Cys6_DnaBD"/>
</dbReference>
<dbReference type="GO" id="GO:0008270">
    <property type="term" value="F:zinc ion binding"/>
    <property type="evidence" value="ECO:0007669"/>
    <property type="project" value="InterPro"/>
</dbReference>
<keyword evidence="4" id="KW-0805">Transcription regulation</keyword>
<feature type="compositionally biased region" description="Polar residues" evidence="9">
    <location>
        <begin position="1"/>
        <end position="11"/>
    </location>
</feature>
<keyword evidence="8" id="KW-0175">Coiled coil</keyword>
<feature type="compositionally biased region" description="Basic residues" evidence="9">
    <location>
        <begin position="37"/>
        <end position="46"/>
    </location>
</feature>
<dbReference type="GO" id="GO:0005634">
    <property type="term" value="C:nucleus"/>
    <property type="evidence" value="ECO:0007669"/>
    <property type="project" value="UniProtKB-SubCell"/>
</dbReference>
<keyword evidence="2" id="KW-0479">Metal-binding</keyword>
<dbReference type="GO" id="GO:0000981">
    <property type="term" value="F:DNA-binding transcription factor activity, RNA polymerase II-specific"/>
    <property type="evidence" value="ECO:0007669"/>
    <property type="project" value="InterPro"/>
</dbReference>
<dbReference type="Proteomes" id="UP000789508">
    <property type="component" value="Unassembled WGS sequence"/>
</dbReference>
<accession>A0A9N8WJI7</accession>
<dbReference type="Pfam" id="PF00172">
    <property type="entry name" value="Zn_clus"/>
    <property type="match status" value="1"/>
</dbReference>
<evidence type="ECO:0000256" key="2">
    <source>
        <dbReference type="ARBA" id="ARBA00022723"/>
    </source>
</evidence>
<comment type="caution">
    <text evidence="11">The sequence shown here is derived from an EMBL/GenBank/DDBJ whole genome shotgun (WGS) entry which is preliminary data.</text>
</comment>
<feature type="compositionally biased region" description="Low complexity" evidence="9">
    <location>
        <begin position="12"/>
        <end position="23"/>
    </location>
</feature>
<feature type="region of interest" description="Disordered" evidence="9">
    <location>
        <begin position="1"/>
        <end position="46"/>
    </location>
</feature>